<evidence type="ECO:0000313" key="3">
    <source>
        <dbReference type="EMBL" id="NYD67330.1"/>
    </source>
</evidence>
<evidence type="ECO:0000313" key="6">
    <source>
        <dbReference type="Proteomes" id="UP000581087"/>
    </source>
</evidence>
<feature type="compositionally biased region" description="Basic and acidic residues" evidence="1">
    <location>
        <begin position="1"/>
        <end position="16"/>
    </location>
</feature>
<dbReference type="EMBL" id="JACCBI010000001">
    <property type="protein sequence ID" value="NYD67330.1"/>
    <property type="molecule type" value="Genomic_DNA"/>
</dbReference>
<reference evidence="3 6" key="2">
    <citation type="submission" date="2020-07" db="EMBL/GenBank/DDBJ databases">
        <title>Sequencing the genomes of 1000 actinobacteria strains.</title>
        <authorList>
            <person name="Klenk H.-P."/>
        </authorList>
    </citation>
    <scope>NUCLEOTIDE SEQUENCE [LARGE SCALE GENOMIC DNA]</scope>
    <source>
        <strain evidence="3 6">DSM 23870</strain>
    </source>
</reference>
<proteinExistence type="predicted"/>
<accession>A0A4Q2M9W1</accession>
<dbReference type="Proteomes" id="UP000292686">
    <property type="component" value="Unassembled WGS sequence"/>
</dbReference>
<protein>
    <submittedName>
        <fullName evidence="4">Uncharacterized protein</fullName>
    </submittedName>
</protein>
<dbReference type="RefSeq" id="WP_129173573.1">
    <property type="nucleotide sequence ID" value="NZ_JACCBI010000001.1"/>
</dbReference>
<evidence type="ECO:0000256" key="2">
    <source>
        <dbReference type="SAM" id="Phobius"/>
    </source>
</evidence>
<gene>
    <name evidence="3" type="ORF">BJ972_001849</name>
    <name evidence="4" type="ORF">ESP50_07200</name>
</gene>
<dbReference type="EMBL" id="SDPM01000003">
    <property type="protein sequence ID" value="RXZ86841.1"/>
    <property type="molecule type" value="Genomic_DNA"/>
</dbReference>
<dbReference type="Proteomes" id="UP000581087">
    <property type="component" value="Unassembled WGS sequence"/>
</dbReference>
<reference evidence="4 5" key="1">
    <citation type="submission" date="2019-01" db="EMBL/GenBank/DDBJ databases">
        <title>Agromyces.</title>
        <authorList>
            <person name="Li J."/>
        </authorList>
    </citation>
    <scope>NUCLEOTIDE SEQUENCE [LARGE SCALE GENOMIC DNA]</scope>
    <source>
        <strain evidence="4 5">DSM 23870</strain>
    </source>
</reference>
<keyword evidence="2" id="KW-1133">Transmembrane helix</keyword>
<evidence type="ECO:0000256" key="1">
    <source>
        <dbReference type="SAM" id="MobiDB-lite"/>
    </source>
</evidence>
<feature type="transmembrane region" description="Helical" evidence="2">
    <location>
        <begin position="26"/>
        <end position="44"/>
    </location>
</feature>
<sequence length="73" mass="7679">MTQHDDDRPDADDGSKRPLISGARGGLIYMVTGVVVTYTIGAVFPGSSGIIAIIFIAGIFVAFPWIARRGGGR</sequence>
<keyword evidence="2" id="KW-0472">Membrane</keyword>
<evidence type="ECO:0000313" key="5">
    <source>
        <dbReference type="Proteomes" id="UP000292686"/>
    </source>
</evidence>
<organism evidence="4 5">
    <name type="scientific">Agromyces atrinae</name>
    <dbReference type="NCBI Taxonomy" id="592376"/>
    <lineage>
        <taxon>Bacteria</taxon>
        <taxon>Bacillati</taxon>
        <taxon>Actinomycetota</taxon>
        <taxon>Actinomycetes</taxon>
        <taxon>Micrococcales</taxon>
        <taxon>Microbacteriaceae</taxon>
        <taxon>Agromyces</taxon>
    </lineage>
</organism>
<feature type="region of interest" description="Disordered" evidence="1">
    <location>
        <begin position="1"/>
        <end position="21"/>
    </location>
</feature>
<comment type="caution">
    <text evidence="4">The sequence shown here is derived from an EMBL/GenBank/DDBJ whole genome shotgun (WGS) entry which is preliminary data.</text>
</comment>
<evidence type="ECO:0000313" key="4">
    <source>
        <dbReference type="EMBL" id="RXZ86841.1"/>
    </source>
</evidence>
<keyword evidence="5" id="KW-1185">Reference proteome</keyword>
<feature type="transmembrane region" description="Helical" evidence="2">
    <location>
        <begin position="50"/>
        <end position="67"/>
    </location>
</feature>
<keyword evidence="2" id="KW-0812">Transmembrane</keyword>
<dbReference type="AlphaFoldDB" id="A0A4Q2M9W1"/>
<name>A0A4Q2M9W1_9MICO</name>